<protein>
    <submittedName>
        <fullName evidence="2">Uncharacterized protein</fullName>
    </submittedName>
</protein>
<dbReference type="Proteomes" id="UP000197138">
    <property type="component" value="Unassembled WGS sequence"/>
</dbReference>
<dbReference type="AlphaFoldDB" id="A0A218VWY4"/>
<name>A0A218VWY4_PUNGR</name>
<comment type="caution">
    <text evidence="2">The sequence shown here is derived from an EMBL/GenBank/DDBJ whole genome shotgun (WGS) entry which is preliminary data.</text>
</comment>
<evidence type="ECO:0000256" key="1">
    <source>
        <dbReference type="SAM" id="MobiDB-lite"/>
    </source>
</evidence>
<accession>A0A218VWY4</accession>
<evidence type="ECO:0000313" key="3">
    <source>
        <dbReference type="Proteomes" id="UP000197138"/>
    </source>
</evidence>
<gene>
    <name evidence="2" type="ORF">CDL15_Pgr028633</name>
</gene>
<proteinExistence type="predicted"/>
<sequence>MGKSCKRSEVFEFVIEQPQTAALAEKEPKLENSEVITAEQLQIRVERQKCSSIAAQNQGRADSRIRRVGAARSWRSNLDRDVK</sequence>
<feature type="region of interest" description="Disordered" evidence="1">
    <location>
        <begin position="54"/>
        <end position="83"/>
    </location>
</feature>
<organism evidence="2 3">
    <name type="scientific">Punica granatum</name>
    <name type="common">Pomegranate</name>
    <dbReference type="NCBI Taxonomy" id="22663"/>
    <lineage>
        <taxon>Eukaryota</taxon>
        <taxon>Viridiplantae</taxon>
        <taxon>Streptophyta</taxon>
        <taxon>Embryophyta</taxon>
        <taxon>Tracheophyta</taxon>
        <taxon>Spermatophyta</taxon>
        <taxon>Magnoliopsida</taxon>
        <taxon>eudicotyledons</taxon>
        <taxon>Gunneridae</taxon>
        <taxon>Pentapetalae</taxon>
        <taxon>rosids</taxon>
        <taxon>malvids</taxon>
        <taxon>Myrtales</taxon>
        <taxon>Lythraceae</taxon>
        <taxon>Punica</taxon>
    </lineage>
</organism>
<dbReference type="EMBL" id="MTKT01005739">
    <property type="protein sequence ID" value="OWM64916.1"/>
    <property type="molecule type" value="Genomic_DNA"/>
</dbReference>
<evidence type="ECO:0000313" key="2">
    <source>
        <dbReference type="EMBL" id="OWM64916.1"/>
    </source>
</evidence>
<reference evidence="3" key="1">
    <citation type="journal article" date="2017" name="Plant J.">
        <title>The pomegranate (Punica granatum L.) genome and the genomics of punicalagin biosynthesis.</title>
        <authorList>
            <person name="Qin G."/>
            <person name="Xu C."/>
            <person name="Ming R."/>
            <person name="Tang H."/>
            <person name="Guyot R."/>
            <person name="Kramer E.M."/>
            <person name="Hu Y."/>
            <person name="Yi X."/>
            <person name="Qi Y."/>
            <person name="Xu X."/>
            <person name="Gao Z."/>
            <person name="Pan H."/>
            <person name="Jian J."/>
            <person name="Tian Y."/>
            <person name="Yue Z."/>
            <person name="Xu Y."/>
        </authorList>
    </citation>
    <scope>NUCLEOTIDE SEQUENCE [LARGE SCALE GENOMIC DNA]</scope>
    <source>
        <strain evidence="3">cv. Dabenzi</strain>
    </source>
</reference>